<dbReference type="EMBL" id="OW152813">
    <property type="protein sequence ID" value="CAH2035862.1"/>
    <property type="molecule type" value="Genomic_DNA"/>
</dbReference>
<evidence type="ECO:0000313" key="2">
    <source>
        <dbReference type="EMBL" id="CAH2035862.1"/>
    </source>
</evidence>
<sequence length="79" mass="8693">MCGETGQHVEKWLSAYHGCAVPQWIKGELHRVGHRSGDAADSTAGPRRPPAGSWRALRPPPYSRITPRSRSCPLHAPLE</sequence>
<gene>
    <name evidence="2" type="ORF">IPOD504_LOCUS731</name>
</gene>
<reference evidence="2" key="1">
    <citation type="submission" date="2022-03" db="EMBL/GenBank/DDBJ databases">
        <authorList>
            <person name="Martin H S."/>
        </authorList>
    </citation>
    <scope>NUCLEOTIDE SEQUENCE</scope>
</reference>
<feature type="region of interest" description="Disordered" evidence="1">
    <location>
        <begin position="32"/>
        <end position="79"/>
    </location>
</feature>
<evidence type="ECO:0000313" key="3">
    <source>
        <dbReference type="Proteomes" id="UP000837857"/>
    </source>
</evidence>
<organism evidence="2 3">
    <name type="scientific">Iphiclides podalirius</name>
    <name type="common">scarce swallowtail</name>
    <dbReference type="NCBI Taxonomy" id="110791"/>
    <lineage>
        <taxon>Eukaryota</taxon>
        <taxon>Metazoa</taxon>
        <taxon>Ecdysozoa</taxon>
        <taxon>Arthropoda</taxon>
        <taxon>Hexapoda</taxon>
        <taxon>Insecta</taxon>
        <taxon>Pterygota</taxon>
        <taxon>Neoptera</taxon>
        <taxon>Endopterygota</taxon>
        <taxon>Lepidoptera</taxon>
        <taxon>Glossata</taxon>
        <taxon>Ditrysia</taxon>
        <taxon>Papilionoidea</taxon>
        <taxon>Papilionidae</taxon>
        <taxon>Papilioninae</taxon>
        <taxon>Iphiclides</taxon>
    </lineage>
</organism>
<name>A0ABN8HRA0_9NEOP</name>
<keyword evidence="3" id="KW-1185">Reference proteome</keyword>
<evidence type="ECO:0000256" key="1">
    <source>
        <dbReference type="SAM" id="MobiDB-lite"/>
    </source>
</evidence>
<proteinExistence type="predicted"/>
<protein>
    <submittedName>
        <fullName evidence="2">Uncharacterized protein</fullName>
    </submittedName>
</protein>
<dbReference type="Proteomes" id="UP000837857">
    <property type="component" value="Chromosome 1"/>
</dbReference>
<feature type="non-terminal residue" evidence="2">
    <location>
        <position position="79"/>
    </location>
</feature>
<accession>A0ABN8HRA0</accession>